<organism evidence="2 3">
    <name type="scientific">Colletotrichum spaethianum</name>
    <dbReference type="NCBI Taxonomy" id="700344"/>
    <lineage>
        <taxon>Eukaryota</taxon>
        <taxon>Fungi</taxon>
        <taxon>Dikarya</taxon>
        <taxon>Ascomycota</taxon>
        <taxon>Pezizomycotina</taxon>
        <taxon>Sordariomycetes</taxon>
        <taxon>Hypocreomycetidae</taxon>
        <taxon>Glomerellales</taxon>
        <taxon>Glomerellaceae</taxon>
        <taxon>Colletotrichum</taxon>
        <taxon>Colletotrichum spaethianum species complex</taxon>
    </lineage>
</organism>
<dbReference type="RefSeq" id="XP_049133797.1">
    <property type="nucleotide sequence ID" value="XM_049277840.1"/>
</dbReference>
<feature type="domain" description="GST N-terminal" evidence="1">
    <location>
        <begin position="3"/>
        <end position="92"/>
    </location>
</feature>
<proteinExistence type="predicted"/>
<sequence>MASSIKFYGDFVSPYTVICLFALHEKDLLFDFVDVKLLSPETDMPKGVSSGYAVIIRSSQEQTETLYVLTKWITIESRAISRWLAVKYANKGTPLLPRLDDPEAVIRFEEAACFESPYLATPTGTYTREKRVKP</sequence>
<evidence type="ECO:0000313" key="3">
    <source>
        <dbReference type="Proteomes" id="UP001055115"/>
    </source>
</evidence>
<keyword evidence="3" id="KW-1185">Reference proteome</keyword>
<dbReference type="Gene3D" id="3.40.30.10">
    <property type="entry name" value="Glutaredoxin"/>
    <property type="match status" value="1"/>
</dbReference>
<name>A0AA37PFY6_9PEZI</name>
<dbReference type="SUPFAM" id="SSF52833">
    <property type="entry name" value="Thioredoxin-like"/>
    <property type="match status" value="1"/>
</dbReference>
<reference evidence="2 3" key="1">
    <citation type="submission" date="2022-03" db="EMBL/GenBank/DDBJ databases">
        <title>Genome data of Colletotrichum spp.</title>
        <authorList>
            <person name="Utami Y.D."/>
            <person name="Hiruma K."/>
        </authorList>
    </citation>
    <scope>NUCLEOTIDE SEQUENCE [LARGE SCALE GENOMIC DNA]</scope>
    <source>
        <strain evidence="2 3">MAFF 239500</strain>
    </source>
</reference>
<gene>
    <name evidence="2" type="ORF">ColSpa_11628</name>
</gene>
<evidence type="ECO:0000313" key="2">
    <source>
        <dbReference type="EMBL" id="GKT51447.1"/>
    </source>
</evidence>
<dbReference type="EMBL" id="BQXU01000048">
    <property type="protein sequence ID" value="GKT51447.1"/>
    <property type="molecule type" value="Genomic_DNA"/>
</dbReference>
<protein>
    <submittedName>
        <fullName evidence="2">Glutathione S-transferase F13</fullName>
    </submittedName>
</protein>
<dbReference type="Proteomes" id="UP001055115">
    <property type="component" value="Unassembled WGS sequence"/>
</dbReference>
<accession>A0AA37PFY6</accession>
<comment type="caution">
    <text evidence="2">The sequence shown here is derived from an EMBL/GenBank/DDBJ whole genome shotgun (WGS) entry which is preliminary data.</text>
</comment>
<dbReference type="PROSITE" id="PS50404">
    <property type="entry name" value="GST_NTER"/>
    <property type="match status" value="1"/>
</dbReference>
<dbReference type="GeneID" id="73332430"/>
<dbReference type="InterPro" id="IPR036249">
    <property type="entry name" value="Thioredoxin-like_sf"/>
</dbReference>
<dbReference type="InterPro" id="IPR004045">
    <property type="entry name" value="Glutathione_S-Trfase_N"/>
</dbReference>
<dbReference type="AlphaFoldDB" id="A0AA37PFY6"/>
<evidence type="ECO:0000259" key="1">
    <source>
        <dbReference type="PROSITE" id="PS50404"/>
    </source>
</evidence>